<sequence length="298" mass="34435">MDIKSVFTSYLFLPLISAIMVVVMAIFNKKNRIMSNRRLIVAVLITGLVLGIPGLLGALDLNFMPWGFLLCQLIYLLLGALAVYLLSKHNPDAVERQKGMTFFMGLIACLLGIFLFQLGFNYFNELRYGYLAATSVLVFMLPLVFWWSYMAMIAIPSEIYHVWYYPRETYHIDMDHLDFDRLKVLELELYKTAEDATPLKVKVKAPPNMAFGIWFKKFIDDYNQKFPASSIRYASVAEGSYGWIFYLKPSFFKRKSFVDPGLSIEQNEIREKYTIFARRVTTLYQEEGGEDRVVLVDG</sequence>
<keyword evidence="1" id="KW-0472">Membrane</keyword>
<protein>
    <recommendedName>
        <fullName evidence="4">TssN family type VI secretion system protein</fullName>
    </recommendedName>
</protein>
<keyword evidence="3" id="KW-1185">Reference proteome</keyword>
<feature type="transmembrane region" description="Helical" evidence="1">
    <location>
        <begin position="65"/>
        <end position="87"/>
    </location>
</feature>
<evidence type="ECO:0000313" key="2">
    <source>
        <dbReference type="EMBL" id="RFM25604.1"/>
    </source>
</evidence>
<dbReference type="AlphaFoldDB" id="A0A3E1NCR2"/>
<dbReference type="InterPro" id="IPR035177">
    <property type="entry name" value="TssN"/>
</dbReference>
<evidence type="ECO:0000256" key="1">
    <source>
        <dbReference type="SAM" id="Phobius"/>
    </source>
</evidence>
<dbReference type="Pfam" id="PF17555">
    <property type="entry name" value="TssN"/>
    <property type="match status" value="1"/>
</dbReference>
<evidence type="ECO:0008006" key="4">
    <source>
        <dbReference type="Google" id="ProtNLM"/>
    </source>
</evidence>
<accession>A0A3E1NCR2</accession>
<dbReference type="EMBL" id="QTJU01000019">
    <property type="protein sequence ID" value="RFM25604.1"/>
    <property type="molecule type" value="Genomic_DNA"/>
</dbReference>
<comment type="caution">
    <text evidence="2">The sequence shown here is derived from an EMBL/GenBank/DDBJ whole genome shotgun (WGS) entry which is preliminary data.</text>
</comment>
<keyword evidence="1" id="KW-0812">Transmembrane</keyword>
<gene>
    <name evidence="2" type="ORF">DXN05_24310</name>
</gene>
<feature type="transmembrane region" description="Helical" evidence="1">
    <location>
        <begin position="6"/>
        <end position="27"/>
    </location>
</feature>
<feature type="transmembrane region" description="Helical" evidence="1">
    <location>
        <begin position="99"/>
        <end position="122"/>
    </location>
</feature>
<dbReference type="Proteomes" id="UP000261284">
    <property type="component" value="Unassembled WGS sequence"/>
</dbReference>
<name>A0A3E1NCR2_9BACT</name>
<keyword evidence="1" id="KW-1133">Transmembrane helix</keyword>
<feature type="transmembrane region" description="Helical" evidence="1">
    <location>
        <begin position="39"/>
        <end position="59"/>
    </location>
</feature>
<dbReference type="RefSeq" id="WP_116849917.1">
    <property type="nucleotide sequence ID" value="NZ_QTJU01000019.1"/>
</dbReference>
<reference evidence="2 3" key="1">
    <citation type="submission" date="2018-08" db="EMBL/GenBank/DDBJ databases">
        <title>Chitinophagaceae sp. K23C18032701, a novel bacterium isolated from forest soil.</title>
        <authorList>
            <person name="Wang C."/>
        </authorList>
    </citation>
    <scope>NUCLEOTIDE SEQUENCE [LARGE SCALE GENOMIC DNA]</scope>
    <source>
        <strain evidence="2 3">K23C18032701</strain>
    </source>
</reference>
<proteinExistence type="predicted"/>
<organism evidence="2 3">
    <name type="scientific">Deminuibacter soli</name>
    <dbReference type="NCBI Taxonomy" id="2291815"/>
    <lineage>
        <taxon>Bacteria</taxon>
        <taxon>Pseudomonadati</taxon>
        <taxon>Bacteroidota</taxon>
        <taxon>Chitinophagia</taxon>
        <taxon>Chitinophagales</taxon>
        <taxon>Chitinophagaceae</taxon>
        <taxon>Deminuibacter</taxon>
    </lineage>
</organism>
<dbReference type="InterPro" id="IPR036259">
    <property type="entry name" value="MFS_trans_sf"/>
</dbReference>
<evidence type="ECO:0000313" key="3">
    <source>
        <dbReference type="Proteomes" id="UP000261284"/>
    </source>
</evidence>
<dbReference type="SUPFAM" id="SSF103473">
    <property type="entry name" value="MFS general substrate transporter"/>
    <property type="match status" value="1"/>
</dbReference>
<feature type="transmembrane region" description="Helical" evidence="1">
    <location>
        <begin position="128"/>
        <end position="149"/>
    </location>
</feature>
<dbReference type="OrthoDB" id="1024052at2"/>